<reference evidence="5" key="1">
    <citation type="journal article" date="2023" name="Int. J. Syst. Evol. Microbiol.">
        <title>Mesoterricola silvestris gen. nov., sp. nov., Mesoterricola sediminis sp. nov., Geothrix oryzae sp. nov., Geothrix edaphica sp. nov., Geothrix rubra sp. nov., and Geothrix limicola sp. nov., six novel members of Acidobacteriota isolated from soils.</title>
        <authorList>
            <person name="Itoh H."/>
            <person name="Sugisawa Y."/>
            <person name="Mise K."/>
            <person name="Xu Z."/>
            <person name="Kuniyasu M."/>
            <person name="Ushijima N."/>
            <person name="Kawano K."/>
            <person name="Kobayashi E."/>
            <person name="Shiratori Y."/>
            <person name="Masuda Y."/>
            <person name="Senoo K."/>
        </authorList>
    </citation>
    <scope>NUCLEOTIDE SEQUENCE</scope>
    <source>
        <strain evidence="5">W786</strain>
    </source>
</reference>
<dbReference type="Pfam" id="PF00675">
    <property type="entry name" value="Peptidase_M16"/>
    <property type="match status" value="1"/>
</dbReference>
<dbReference type="Proteomes" id="UP001228113">
    <property type="component" value="Chromosome"/>
</dbReference>
<dbReference type="KEGG" id="msea:METESE_14010"/>
<dbReference type="SUPFAM" id="SSF63411">
    <property type="entry name" value="LuxS/MPP-like metallohydrolase"/>
    <property type="match status" value="2"/>
</dbReference>
<evidence type="ECO:0000259" key="4">
    <source>
        <dbReference type="Pfam" id="PF05193"/>
    </source>
</evidence>
<dbReference type="PANTHER" id="PTHR11851">
    <property type="entry name" value="METALLOPROTEASE"/>
    <property type="match status" value="1"/>
</dbReference>
<evidence type="ECO:0000256" key="2">
    <source>
        <dbReference type="SAM" id="SignalP"/>
    </source>
</evidence>
<protein>
    <submittedName>
        <fullName evidence="5">Peptidase M16</fullName>
    </submittedName>
</protein>
<dbReference type="AlphaFoldDB" id="A0AA48HDU7"/>
<dbReference type="EMBL" id="AP027081">
    <property type="protein sequence ID" value="BDU76443.1"/>
    <property type="molecule type" value="Genomic_DNA"/>
</dbReference>
<dbReference type="RefSeq" id="WP_316411418.1">
    <property type="nucleotide sequence ID" value="NZ_AP027081.1"/>
</dbReference>
<gene>
    <name evidence="5" type="ORF">METESE_14010</name>
</gene>
<evidence type="ECO:0000256" key="1">
    <source>
        <dbReference type="ARBA" id="ARBA00007261"/>
    </source>
</evidence>
<organism evidence="5 6">
    <name type="scientific">Mesoterricola sediminis</name>
    <dbReference type="NCBI Taxonomy" id="2927980"/>
    <lineage>
        <taxon>Bacteria</taxon>
        <taxon>Pseudomonadati</taxon>
        <taxon>Acidobacteriota</taxon>
        <taxon>Holophagae</taxon>
        <taxon>Holophagales</taxon>
        <taxon>Holophagaceae</taxon>
        <taxon>Mesoterricola</taxon>
    </lineage>
</organism>
<dbReference type="GO" id="GO:0046872">
    <property type="term" value="F:metal ion binding"/>
    <property type="evidence" value="ECO:0007669"/>
    <property type="project" value="InterPro"/>
</dbReference>
<dbReference type="InterPro" id="IPR011249">
    <property type="entry name" value="Metalloenz_LuxS/M16"/>
</dbReference>
<name>A0AA48HDU7_9BACT</name>
<dbReference type="InterPro" id="IPR050361">
    <property type="entry name" value="MPP/UQCRC_Complex"/>
</dbReference>
<dbReference type="PANTHER" id="PTHR11851:SF49">
    <property type="entry name" value="MITOCHONDRIAL-PROCESSING PEPTIDASE SUBUNIT ALPHA"/>
    <property type="match status" value="1"/>
</dbReference>
<dbReference type="InterPro" id="IPR007863">
    <property type="entry name" value="Peptidase_M16_C"/>
</dbReference>
<accession>A0AA48HDU7</accession>
<proteinExistence type="inferred from homology"/>
<comment type="similarity">
    <text evidence="1">Belongs to the peptidase M16 family.</text>
</comment>
<feature type="signal peptide" evidence="2">
    <location>
        <begin position="1"/>
        <end position="21"/>
    </location>
</feature>
<evidence type="ECO:0000259" key="3">
    <source>
        <dbReference type="Pfam" id="PF00675"/>
    </source>
</evidence>
<keyword evidence="2" id="KW-0732">Signal</keyword>
<keyword evidence="6" id="KW-1185">Reference proteome</keyword>
<dbReference type="InterPro" id="IPR011765">
    <property type="entry name" value="Pept_M16_N"/>
</dbReference>
<dbReference type="Pfam" id="PF05193">
    <property type="entry name" value="Peptidase_M16_C"/>
    <property type="match status" value="1"/>
</dbReference>
<feature type="chain" id="PRO_5041369636" evidence="2">
    <location>
        <begin position="22"/>
        <end position="502"/>
    </location>
</feature>
<sequence length="502" mass="55641">MNGFIQAAAAAALCASLAAQAPPILERTLPNGFQVLLVERHDEPSISCGWVVRAGSANERPGITGVAHLFEHMMFKGTRTIGTRDAVRDGELNRKQDEVMKTVREEQALLCERLRRGEIQDLRDPAARTPRLQAALAELDALVKAQRALIVKDELPKVYGQAGATGLNANTTTDRTFFHIDVPANKLELWAWLESDRLLDPVFREFYSERDVVLEERRMRVEATPTGRAMETFQAMQWQASPYSWPVIGWPSDISSLTRDQADAFFATYYAPGNITLILVGDFKAEEAMATLTRYFGRVPANPVPPPPVTVLEPPQGGEQRLTADVEATPFVLIAQKAVPSVHRDAAALDILAAILNGDSGRLKRALVQGRGAAIEAGCGFEGQKYGGTFRLYAAPVPGKGPEELEALLLDEIRAVQDQGVTDHELQKVKNQIAAYTYRRMERNGDLRDQLAEAVSAGTWRDFLAEPERLQAVTREDVQRVARTYFAREGRNTLVVRRKETK</sequence>
<evidence type="ECO:0000313" key="5">
    <source>
        <dbReference type="EMBL" id="BDU76443.1"/>
    </source>
</evidence>
<feature type="domain" description="Peptidase M16 C-terminal" evidence="4">
    <location>
        <begin position="256"/>
        <end position="432"/>
    </location>
</feature>
<feature type="domain" description="Peptidase M16 N-terminal" evidence="3">
    <location>
        <begin position="35"/>
        <end position="81"/>
    </location>
</feature>
<evidence type="ECO:0000313" key="6">
    <source>
        <dbReference type="Proteomes" id="UP001228113"/>
    </source>
</evidence>
<dbReference type="Gene3D" id="3.30.830.10">
    <property type="entry name" value="Metalloenzyme, LuxS/M16 peptidase-like"/>
    <property type="match status" value="3"/>
</dbReference>